<evidence type="ECO:0000313" key="2">
    <source>
        <dbReference type="Proteomes" id="UP001155057"/>
    </source>
</evidence>
<organism evidence="1 2">
    <name type="scientific">Salinibacter ruber</name>
    <dbReference type="NCBI Taxonomy" id="146919"/>
    <lineage>
        <taxon>Bacteria</taxon>
        <taxon>Pseudomonadati</taxon>
        <taxon>Rhodothermota</taxon>
        <taxon>Rhodothermia</taxon>
        <taxon>Rhodothermales</taxon>
        <taxon>Salinibacteraceae</taxon>
        <taxon>Salinibacter</taxon>
    </lineage>
</organism>
<dbReference type="Proteomes" id="UP001155057">
    <property type="component" value="Unassembled WGS sequence"/>
</dbReference>
<name>A0A9X2TKF9_9BACT</name>
<comment type="caution">
    <text evidence="1">The sequence shown here is derived from an EMBL/GenBank/DDBJ whole genome shotgun (WGS) entry which is preliminary data.</text>
</comment>
<dbReference type="AlphaFoldDB" id="A0A9X2TKF9"/>
<accession>A0A9X2TKF9</accession>
<proteinExistence type="predicted"/>
<protein>
    <submittedName>
        <fullName evidence="1">Uncharacterized protein</fullName>
    </submittedName>
</protein>
<dbReference type="RefSeq" id="WP_259124467.1">
    <property type="nucleotide sequence ID" value="NZ_JANUAE010000015.1"/>
</dbReference>
<gene>
    <name evidence="1" type="ORF">GGP61_003247</name>
</gene>
<reference evidence="1" key="1">
    <citation type="submission" date="2022-08" db="EMBL/GenBank/DDBJ databases">
        <title>Genomic Encyclopedia of Type Strains, Phase V (KMG-V): Genome sequencing to study the core and pangenomes of soil and plant-associated prokaryotes.</title>
        <authorList>
            <person name="Whitman W."/>
        </authorList>
    </citation>
    <scope>NUCLEOTIDE SEQUENCE</scope>
    <source>
        <strain evidence="1">SP3049</strain>
    </source>
</reference>
<evidence type="ECO:0000313" key="1">
    <source>
        <dbReference type="EMBL" id="MCS3711614.1"/>
    </source>
</evidence>
<sequence>MSDKDYVLGVDTGKHLAGALLSHEDGMGVELEGMHYQHKEAFKRGDVRPTAKALGQMCIDRGAGIGDVTFAVELPSHRYFGRGNSSSLLKAFWQGHHLMRFLSGQVEKVIAVPADQWNQQRDDKQKKMIFLDEFPNFDSLKYYQEKHGSRSNNHERDAALFAQFIIDRIRKELPMRFD</sequence>
<dbReference type="EMBL" id="JANUAE010000015">
    <property type="protein sequence ID" value="MCS3711614.1"/>
    <property type="molecule type" value="Genomic_DNA"/>
</dbReference>